<dbReference type="STRING" id="1664694.A0A0N1H8T0"/>
<organism evidence="2 3">
    <name type="scientific">Cyphellophora attinorum</name>
    <dbReference type="NCBI Taxonomy" id="1664694"/>
    <lineage>
        <taxon>Eukaryota</taxon>
        <taxon>Fungi</taxon>
        <taxon>Dikarya</taxon>
        <taxon>Ascomycota</taxon>
        <taxon>Pezizomycotina</taxon>
        <taxon>Eurotiomycetes</taxon>
        <taxon>Chaetothyriomycetidae</taxon>
        <taxon>Chaetothyriales</taxon>
        <taxon>Cyphellophoraceae</taxon>
        <taxon>Cyphellophora</taxon>
    </lineage>
</organism>
<accession>A0A0N1H8T0</accession>
<dbReference type="Gene3D" id="1.10.340.40">
    <property type="entry name" value="Nuclear abundant poly(A) RNA-bind protein 2, N-terminal domain"/>
    <property type="match status" value="1"/>
</dbReference>
<dbReference type="Proteomes" id="UP000038010">
    <property type="component" value="Unassembled WGS sequence"/>
</dbReference>
<dbReference type="OrthoDB" id="438553at2759"/>
<sequence length="269" mass="30355">MPEPPTSPTTNQSVMAANDRAAVTIAASLELITQSTRFSSVVQGCKYLQDIAFDDTLSTVFTDKAKEGLHYALERAHVRFELSQKMVDLYYEEHPEQARKQQHLEQAHKKGSLEQARKEERPDQTRMATGVLVNISTEALTESVHNHIASEGWTGDDDTLLAEYIVLMLVNGKTQTQVAAELSELLEGDQGTLDELASWLFQHIESEQAKQACKEEPPEQARKEEPWWKNRFEQAEPAEPANPVCVEDGSRGNHTFWISGAMNYYYGRE</sequence>
<keyword evidence="3" id="KW-1185">Reference proteome</keyword>
<reference evidence="2 3" key="1">
    <citation type="submission" date="2015-06" db="EMBL/GenBank/DDBJ databases">
        <title>Draft genome of the ant-associated black yeast Phialophora attae CBS 131958.</title>
        <authorList>
            <person name="Moreno L.F."/>
            <person name="Stielow B.J."/>
            <person name="de Hoog S."/>
            <person name="Vicente V.A."/>
            <person name="Weiss V.A."/>
            <person name="de Vries M."/>
            <person name="Cruz L.M."/>
            <person name="Souza E.M."/>
        </authorList>
    </citation>
    <scope>NUCLEOTIDE SEQUENCE [LARGE SCALE GENOMIC DNA]</scope>
    <source>
        <strain evidence="2 3">CBS 131958</strain>
    </source>
</reference>
<proteinExistence type="predicted"/>
<gene>
    <name evidence="2" type="ORF">AB675_6665</name>
</gene>
<dbReference type="AlphaFoldDB" id="A0A0N1H8T0"/>
<dbReference type="RefSeq" id="XP_018003556.1">
    <property type="nucleotide sequence ID" value="XM_018146972.1"/>
</dbReference>
<comment type="caution">
    <text evidence="2">The sequence shown here is derived from an EMBL/GenBank/DDBJ whole genome shotgun (WGS) entry which is preliminary data.</text>
</comment>
<name>A0A0N1H8T0_9EURO</name>
<evidence type="ECO:0000313" key="2">
    <source>
        <dbReference type="EMBL" id="KPI43593.1"/>
    </source>
</evidence>
<evidence type="ECO:0000256" key="1">
    <source>
        <dbReference type="SAM" id="MobiDB-lite"/>
    </source>
</evidence>
<dbReference type="InterPro" id="IPR043094">
    <property type="entry name" value="Nab2/ZC3H14_N_sf"/>
</dbReference>
<dbReference type="EMBL" id="LFJN01000005">
    <property type="protein sequence ID" value="KPI43593.1"/>
    <property type="molecule type" value="Genomic_DNA"/>
</dbReference>
<protein>
    <submittedName>
        <fullName evidence="2">Uncharacterized protein</fullName>
    </submittedName>
</protein>
<evidence type="ECO:0000313" key="3">
    <source>
        <dbReference type="Proteomes" id="UP000038010"/>
    </source>
</evidence>
<dbReference type="GeneID" id="28738852"/>
<feature type="region of interest" description="Disordered" evidence="1">
    <location>
        <begin position="97"/>
        <end position="124"/>
    </location>
</feature>
<dbReference type="VEuPathDB" id="FungiDB:AB675_6665"/>